<proteinExistence type="predicted"/>
<reference evidence="3" key="1">
    <citation type="journal article" date="2023" name="Genome Biol. Evol.">
        <title>First Whole Genome Sequence and Flow Cytometry Genome Size Data for the Lichen-Forming Fungus Ramalina farinacea (Ascomycota).</title>
        <authorList>
            <person name="Llewellyn T."/>
            <person name="Mian S."/>
            <person name="Hill R."/>
            <person name="Leitch I.J."/>
            <person name="Gaya E."/>
        </authorList>
    </citation>
    <scope>NUCLEOTIDE SEQUENCE</scope>
    <source>
        <strain evidence="3">LIQ254RAFAR</strain>
    </source>
</reference>
<name>A0AA43QYB5_9LECA</name>
<organism evidence="3 4">
    <name type="scientific">Ramalina farinacea</name>
    <dbReference type="NCBI Taxonomy" id="258253"/>
    <lineage>
        <taxon>Eukaryota</taxon>
        <taxon>Fungi</taxon>
        <taxon>Dikarya</taxon>
        <taxon>Ascomycota</taxon>
        <taxon>Pezizomycotina</taxon>
        <taxon>Lecanoromycetes</taxon>
        <taxon>OSLEUM clade</taxon>
        <taxon>Lecanoromycetidae</taxon>
        <taxon>Lecanorales</taxon>
        <taxon>Lecanorineae</taxon>
        <taxon>Ramalinaceae</taxon>
        <taxon>Ramalina</taxon>
    </lineage>
</organism>
<dbReference type="AlphaFoldDB" id="A0AA43QYB5"/>
<feature type="region of interest" description="Disordered" evidence="1">
    <location>
        <begin position="161"/>
        <end position="180"/>
    </location>
</feature>
<evidence type="ECO:0000256" key="2">
    <source>
        <dbReference type="SAM" id="Phobius"/>
    </source>
</evidence>
<dbReference type="EMBL" id="JAPUFD010000023">
    <property type="protein sequence ID" value="MDI1493148.1"/>
    <property type="molecule type" value="Genomic_DNA"/>
</dbReference>
<gene>
    <name evidence="3" type="ORF">OHK93_004935</name>
</gene>
<evidence type="ECO:0000313" key="4">
    <source>
        <dbReference type="Proteomes" id="UP001161017"/>
    </source>
</evidence>
<sequence length="258" mass="29299">MPSTTPTLYFLGSQKRVMVLDHHHRFLTSSDYPLKADIAHLVFMSENADQMETLAVNGHRCKLEKLVLRIRAHMMASTDIERGSVPAYKDEATTSPGEVEGKRIGGKVHHYIPRHQVDALTRDVLFDIQGNDRATRLKRTVRRLTNDASLMASTDLEMGHLPADKDRTTAPPYEDEGKRVGRKQHIHLPRHEADALMLAQGVLFDIEDNSRAARVKKMKRQLRMDAMALLILKILLILDVLALVLMLAWRVAFRVRGD</sequence>
<keyword evidence="2" id="KW-0472">Membrane</keyword>
<evidence type="ECO:0000256" key="1">
    <source>
        <dbReference type="SAM" id="MobiDB-lite"/>
    </source>
</evidence>
<keyword evidence="2" id="KW-1133">Transmembrane helix</keyword>
<accession>A0AA43QYB5</accession>
<keyword evidence="2" id="KW-0812">Transmembrane</keyword>
<feature type="transmembrane region" description="Helical" evidence="2">
    <location>
        <begin position="226"/>
        <end position="249"/>
    </location>
</feature>
<dbReference type="Proteomes" id="UP001161017">
    <property type="component" value="Unassembled WGS sequence"/>
</dbReference>
<comment type="caution">
    <text evidence="3">The sequence shown here is derived from an EMBL/GenBank/DDBJ whole genome shotgun (WGS) entry which is preliminary data.</text>
</comment>
<protein>
    <submittedName>
        <fullName evidence="3">Uncharacterized protein</fullName>
    </submittedName>
</protein>
<keyword evidence="4" id="KW-1185">Reference proteome</keyword>
<evidence type="ECO:0000313" key="3">
    <source>
        <dbReference type="EMBL" id="MDI1493148.1"/>
    </source>
</evidence>